<sequence>MVLPIKNFLTALAVAIADQFNNRTLRKETGFMCKIVALKLNGVRSIARNKKMFVVKTEVFKRMMDKD</sequence>
<accession>A0AAV3X9S2</accession>
<protein>
    <recommendedName>
        <fullName evidence="3">Transposase</fullName>
    </recommendedName>
</protein>
<gene>
    <name evidence="1" type="ORF">MiSe_36730</name>
</gene>
<keyword evidence="2" id="KW-1185">Reference proteome</keyword>
<dbReference type="AlphaFoldDB" id="A0AAV3X9S2"/>
<evidence type="ECO:0000313" key="2">
    <source>
        <dbReference type="Proteomes" id="UP001050975"/>
    </source>
</evidence>
<comment type="caution">
    <text evidence="1">The sequence shown here is derived from an EMBL/GenBank/DDBJ whole genome shotgun (WGS) entry which is preliminary data.</text>
</comment>
<dbReference type="EMBL" id="BLAY01000054">
    <property type="protein sequence ID" value="GET38913.1"/>
    <property type="molecule type" value="Genomic_DNA"/>
</dbReference>
<reference evidence="1" key="1">
    <citation type="submission" date="2019-10" db="EMBL/GenBank/DDBJ databases">
        <title>Draft genome sequece of Microseira wollei NIES-4236.</title>
        <authorList>
            <person name="Yamaguchi H."/>
            <person name="Suzuki S."/>
            <person name="Kawachi M."/>
        </authorList>
    </citation>
    <scope>NUCLEOTIDE SEQUENCE</scope>
    <source>
        <strain evidence="1">NIES-4236</strain>
    </source>
</reference>
<dbReference type="Proteomes" id="UP001050975">
    <property type="component" value="Unassembled WGS sequence"/>
</dbReference>
<evidence type="ECO:0000313" key="1">
    <source>
        <dbReference type="EMBL" id="GET38913.1"/>
    </source>
</evidence>
<proteinExistence type="predicted"/>
<organism evidence="1 2">
    <name type="scientific">Microseira wollei NIES-4236</name>
    <dbReference type="NCBI Taxonomy" id="2530354"/>
    <lineage>
        <taxon>Bacteria</taxon>
        <taxon>Bacillati</taxon>
        <taxon>Cyanobacteriota</taxon>
        <taxon>Cyanophyceae</taxon>
        <taxon>Oscillatoriophycideae</taxon>
        <taxon>Aerosakkonematales</taxon>
        <taxon>Aerosakkonemataceae</taxon>
        <taxon>Microseira</taxon>
    </lineage>
</organism>
<dbReference type="RefSeq" id="WP_226583502.1">
    <property type="nucleotide sequence ID" value="NZ_BLAY01000054.1"/>
</dbReference>
<name>A0AAV3X9S2_9CYAN</name>
<evidence type="ECO:0008006" key="3">
    <source>
        <dbReference type="Google" id="ProtNLM"/>
    </source>
</evidence>